<accession>A0AAE6EN29</accession>
<dbReference type="AlphaFoldDB" id="A0AAE6EN29"/>
<evidence type="ECO:0000313" key="2">
    <source>
        <dbReference type="EMBL" id="QCM03467.1"/>
    </source>
</evidence>
<reference evidence="2 3" key="1">
    <citation type="submission" date="2019-04" db="EMBL/GenBank/DDBJ databases">
        <title>Complete genome sequence of Agrobacterium tumefaciens CFBP6624.</title>
        <authorList>
            <person name="Haryono M."/>
            <person name="Lin Y.-C."/>
            <person name="Lai E.-M."/>
            <person name="Kuo C.-H."/>
        </authorList>
    </citation>
    <scope>NUCLEOTIDE SEQUENCE [LARGE SCALE GENOMIC DNA]</scope>
    <source>
        <strain evidence="2 3">CFBP6624</strain>
        <plasmid evidence="3">patcfbp6624</plasmid>
    </source>
</reference>
<protein>
    <submittedName>
        <fullName evidence="2">Uncharacterized protein</fullName>
    </submittedName>
</protein>
<feature type="region of interest" description="Disordered" evidence="1">
    <location>
        <begin position="36"/>
        <end position="66"/>
    </location>
</feature>
<geneLocation type="plasmid" evidence="3">
    <name>patcfbp6624</name>
</geneLocation>
<evidence type="ECO:0000313" key="3">
    <source>
        <dbReference type="Proteomes" id="UP000298646"/>
    </source>
</evidence>
<organism evidence="2 3">
    <name type="scientific">Agrobacterium tumefaciens</name>
    <dbReference type="NCBI Taxonomy" id="358"/>
    <lineage>
        <taxon>Bacteria</taxon>
        <taxon>Pseudomonadati</taxon>
        <taxon>Pseudomonadota</taxon>
        <taxon>Alphaproteobacteria</taxon>
        <taxon>Hyphomicrobiales</taxon>
        <taxon>Rhizobiaceae</taxon>
        <taxon>Rhizobium/Agrobacterium group</taxon>
        <taxon>Agrobacterium</taxon>
        <taxon>Agrobacterium tumefaciens complex</taxon>
    </lineage>
</organism>
<proteinExistence type="predicted"/>
<dbReference type="EMBL" id="CP039909">
    <property type="protein sequence ID" value="QCM03467.1"/>
    <property type="molecule type" value="Genomic_DNA"/>
</dbReference>
<name>A0AAE6EN29_AGRTU</name>
<keyword evidence="2" id="KW-0614">Plasmid</keyword>
<sequence length="66" mass="7353">MCARRLKPLPLLPPDLAGQARLQEVSCTCLSMEGGRQAAATHRLRPLQTPYLDKERSQPPDRPTSQ</sequence>
<dbReference type="Proteomes" id="UP000298646">
    <property type="component" value="Plasmid pAtCFBP6624"/>
</dbReference>
<evidence type="ECO:0000256" key="1">
    <source>
        <dbReference type="SAM" id="MobiDB-lite"/>
    </source>
</evidence>
<gene>
    <name evidence="2" type="ORF">CFBP6624_24895</name>
</gene>